<feature type="transmembrane region" description="Helical" evidence="1">
    <location>
        <begin position="7"/>
        <end position="25"/>
    </location>
</feature>
<name>A0A1T5KK22_9GAMM</name>
<dbReference type="STRING" id="428993.SAMN06296058_1773"/>
<feature type="transmembrane region" description="Helical" evidence="1">
    <location>
        <begin position="89"/>
        <end position="117"/>
    </location>
</feature>
<dbReference type="Proteomes" id="UP000190341">
    <property type="component" value="Unassembled WGS sequence"/>
</dbReference>
<keyword evidence="1" id="KW-1133">Transmembrane helix</keyword>
<keyword evidence="3" id="KW-1185">Reference proteome</keyword>
<gene>
    <name evidence="2" type="ORF">SAMN06296058_1773</name>
</gene>
<dbReference type="RefSeq" id="WP_139381472.1">
    <property type="nucleotide sequence ID" value="NZ_BMCL01000002.1"/>
</dbReference>
<dbReference type="OrthoDB" id="5986196at2"/>
<keyword evidence="1" id="KW-0812">Transmembrane</keyword>
<feature type="transmembrane region" description="Helical" evidence="1">
    <location>
        <begin position="64"/>
        <end position="83"/>
    </location>
</feature>
<evidence type="ECO:0000313" key="2">
    <source>
        <dbReference type="EMBL" id="SKC63991.1"/>
    </source>
</evidence>
<organism evidence="2 3">
    <name type="scientific">Pseudoxanthomonas indica</name>
    <dbReference type="NCBI Taxonomy" id="428993"/>
    <lineage>
        <taxon>Bacteria</taxon>
        <taxon>Pseudomonadati</taxon>
        <taxon>Pseudomonadota</taxon>
        <taxon>Gammaproteobacteria</taxon>
        <taxon>Lysobacterales</taxon>
        <taxon>Lysobacteraceae</taxon>
        <taxon>Pseudoxanthomonas</taxon>
    </lineage>
</organism>
<proteinExistence type="predicted"/>
<keyword evidence="1" id="KW-0472">Membrane</keyword>
<dbReference type="EMBL" id="FUZV01000001">
    <property type="protein sequence ID" value="SKC63991.1"/>
    <property type="molecule type" value="Genomic_DNA"/>
</dbReference>
<dbReference type="AlphaFoldDB" id="A0A1T5KK22"/>
<evidence type="ECO:0000313" key="3">
    <source>
        <dbReference type="Proteomes" id="UP000190341"/>
    </source>
</evidence>
<accession>A0A1T5KK22</accession>
<reference evidence="2 3" key="1">
    <citation type="submission" date="2017-02" db="EMBL/GenBank/DDBJ databases">
        <authorList>
            <person name="Peterson S.W."/>
        </authorList>
    </citation>
    <scope>NUCLEOTIDE SEQUENCE [LARGE SCALE GENOMIC DNA]</scope>
    <source>
        <strain evidence="2 3">P15</strain>
    </source>
</reference>
<feature type="transmembrane region" description="Helical" evidence="1">
    <location>
        <begin position="37"/>
        <end position="57"/>
    </location>
</feature>
<sequence>MTRSSPVWLPIGFAIAVIGVGFKFWQLPAEVATLPQALYGPGLAAVAVVALLLRALGTGRFLKIWLVIALSVPLAVAIRWLLGAPAADAFGIAVTVGLILGLAASFVGTAIGSLLLLRSSRRPD</sequence>
<protein>
    <submittedName>
        <fullName evidence="2">Uncharacterized protein</fullName>
    </submittedName>
</protein>
<evidence type="ECO:0000256" key="1">
    <source>
        <dbReference type="SAM" id="Phobius"/>
    </source>
</evidence>